<proteinExistence type="predicted"/>
<accession>G8JYN7</accession>
<protein>
    <submittedName>
        <fullName evidence="1">Putative type II secretion system protein</fullName>
    </submittedName>
</protein>
<dbReference type="RefSeq" id="WP_015586076.1">
    <property type="nucleotide sequence ID" value="NC_021080.1"/>
</dbReference>
<geneLocation type="plasmid" evidence="1">
    <name>pFiD188</name>
</geneLocation>
<name>G8JYN7_RHOFA</name>
<dbReference type="KEGG" id="rfa:A3L23_04886"/>
<reference evidence="1" key="1">
    <citation type="journal article" date="2009" name="Proc. Natl. Acad. Sci. U.S.A.">
        <title>Identification of Rhodococcus fascians cytokinins and their modus operandi to reshape the plant.</title>
        <authorList>
            <person name="Pertry I."/>
            <person name="Vaclavikova K."/>
            <person name="Depuydt S."/>
            <person name="Galuszka P."/>
            <person name="Spichal L."/>
            <person name="Temmerman W."/>
            <person name="Stes E."/>
            <person name="Schmulling T."/>
            <person name="Kakimoto T."/>
            <person name="Van Montagu M.C."/>
            <person name="Strnad M."/>
            <person name="Holsters M."/>
            <person name="Tarkowski P."/>
            <person name="Vereecke D."/>
        </authorList>
    </citation>
    <scope>NUCLEOTIDE SEQUENCE</scope>
    <source>
        <strain evidence="1">D188</strain>
        <plasmid evidence="1">pFiD188</plasmid>
    </source>
</reference>
<dbReference type="PANTHER" id="PTHR35007:SF1">
    <property type="entry name" value="PILUS ASSEMBLY PROTEIN"/>
    <property type="match status" value="1"/>
</dbReference>
<dbReference type="AlphaFoldDB" id="G8JYN7"/>
<dbReference type="PANTHER" id="PTHR35007">
    <property type="entry name" value="INTEGRAL MEMBRANE PROTEIN-RELATED"/>
    <property type="match status" value="1"/>
</dbReference>
<keyword evidence="1" id="KW-0614">Plasmid</keyword>
<organism evidence="1">
    <name type="scientific">Rhodococcoides fascians D188</name>
    <dbReference type="NCBI Taxonomy" id="1051973"/>
    <lineage>
        <taxon>Bacteria</taxon>
        <taxon>Bacillati</taxon>
        <taxon>Actinomycetota</taxon>
        <taxon>Actinomycetes</taxon>
        <taxon>Mycobacteriales</taxon>
        <taxon>Nocardiaceae</taxon>
        <taxon>Rhodococcoides</taxon>
    </lineage>
</organism>
<dbReference type="EMBL" id="JN093097">
    <property type="protein sequence ID" value="AET25158.1"/>
    <property type="molecule type" value="Genomic_DNA"/>
</dbReference>
<reference evidence="1" key="3">
    <citation type="journal article" date="2011" name="Annu. Rev. Phytopathol.">
        <title>A successful bacterial coup d'etat: how Rhodococcus fascians redirects plant development.</title>
        <authorList>
            <person name="Stes E."/>
            <person name="Vandeputte O.M."/>
            <person name="El Jaziri M."/>
            <person name="Holsters M."/>
            <person name="Vereecke D."/>
        </authorList>
    </citation>
    <scope>NUCLEOTIDE SEQUENCE</scope>
    <source>
        <strain evidence="1">D188</strain>
        <plasmid evidence="1">pFiD188</plasmid>
    </source>
</reference>
<reference evidence="1" key="4">
    <citation type="submission" date="2011-06" db="EMBL/GenBank/DDBJ databases">
        <authorList>
            <person name="Vereecke D.M."/>
        </authorList>
    </citation>
    <scope>NUCLEOTIDE SEQUENCE</scope>
    <source>
        <strain evidence="1">D188</strain>
        <plasmid evidence="1">pFiD188</plasmid>
    </source>
</reference>
<sequence length="307" mass="32009">MNNFELWAIALAALAALGLILLVLRILPADPALGDAMERLSGAAPDPYTVDTRGGDDLTGSDALSYKVGARFYPRLRSQAWFRIPTADLAILRETPQKFIGDKILSAAIGLIIAPISIALLALFGMAVPLTFPVAGSLVLALVGFFAPDADVKTRAASARLEFTRALAAFIDFVSLNRSGGVAAFQSLERAAAVGDSWVFLRLDAELQKASLAGQAPWATLSNLAAELALPELGDLADIMTYTGDQGASVADTLAARAGALRSALLSKEQGEAGAKTKKMDAPLGTLAVLFMIMLIVPAGVNIMGGV</sequence>
<evidence type="ECO:0000313" key="1">
    <source>
        <dbReference type="EMBL" id="AET25158.1"/>
    </source>
</evidence>
<reference evidence="1" key="2">
    <citation type="journal article" date="2010" name="Mol. Plant Microbe Interact.">
        <title>Rhodococcus fascians impacts plant development through the dynamic fas-mediated production of a cytokinin mix.</title>
        <authorList>
            <person name="Pertry I."/>
            <person name="Vaclavikova K."/>
            <person name="Gemrotova M."/>
            <person name="Spichal L."/>
            <person name="Galuszka P."/>
            <person name="Depuydt S."/>
            <person name="Temmerman W."/>
            <person name="Stes E."/>
            <person name="De Keyser A."/>
            <person name="Riefler M."/>
            <person name="Biondi S."/>
            <person name="Novak O."/>
            <person name="Schmulling T."/>
            <person name="Strnad M."/>
            <person name="Tarkowski P."/>
            <person name="Holsters M."/>
            <person name="Vereecke D."/>
        </authorList>
    </citation>
    <scope>NUCLEOTIDE SEQUENCE</scope>
    <source>
        <strain evidence="1">D188</strain>
        <plasmid evidence="1">pFiD188</plasmid>
    </source>
</reference>
<gene>
    <name evidence="1" type="ORF">pFi_022</name>
</gene>
<dbReference type="PATRIC" id="fig|1051973.4.peg.4928"/>
<reference evidence="1" key="5">
    <citation type="journal article" date="2012" name="Mol. Plant Microbe Interact.">
        <title>pFiD188, the linear virulence plasmid of Rhodococcus fascians D188.</title>
        <authorList>
            <person name="Francis I."/>
            <person name="De Keyser A."/>
            <person name="De Backer P."/>
            <person name="Simon-Mateo C."/>
            <person name="Kalkus J."/>
            <person name="Pertry I."/>
            <person name="Ardiles-Diaz W."/>
            <person name="De Rycke R."/>
            <person name="Vandeputte O.M."/>
            <person name="El Jaziri M."/>
            <person name="Holsters M."/>
            <person name="Vereecke D."/>
        </authorList>
    </citation>
    <scope>NUCLEOTIDE SEQUENCE</scope>
    <source>
        <strain evidence="1">D188</strain>
        <plasmid evidence="1">pFiD188</plasmid>
    </source>
</reference>